<feature type="transmembrane region" description="Helical" evidence="6">
    <location>
        <begin position="73"/>
        <end position="92"/>
    </location>
</feature>
<comment type="subcellular location">
    <subcellularLocation>
        <location evidence="1">Cell membrane</location>
        <topology evidence="1">Multi-pass membrane protein</topology>
    </subcellularLocation>
</comment>
<dbReference type="EMBL" id="QRDW01000001">
    <property type="protein sequence ID" value="RED53437.1"/>
    <property type="molecule type" value="Genomic_DNA"/>
</dbReference>
<gene>
    <name evidence="7" type="ORF">DFP90_101226</name>
</gene>
<feature type="transmembrane region" description="Helical" evidence="6">
    <location>
        <begin position="176"/>
        <end position="195"/>
    </location>
</feature>
<dbReference type="PANTHER" id="PTHR30086">
    <property type="entry name" value="ARGININE EXPORTER PROTEIN ARGO"/>
    <property type="match status" value="1"/>
</dbReference>
<evidence type="ECO:0000256" key="6">
    <source>
        <dbReference type="SAM" id="Phobius"/>
    </source>
</evidence>
<dbReference type="GO" id="GO:0033228">
    <property type="term" value="P:cysteine export across plasma membrane"/>
    <property type="evidence" value="ECO:0007669"/>
    <property type="project" value="TreeGrafter"/>
</dbReference>
<keyword evidence="4 6" id="KW-1133">Transmembrane helix</keyword>
<evidence type="ECO:0000256" key="3">
    <source>
        <dbReference type="ARBA" id="ARBA00022692"/>
    </source>
</evidence>
<dbReference type="AlphaFoldDB" id="A0A3D9HVF3"/>
<keyword evidence="3 6" id="KW-0812">Transmembrane</keyword>
<keyword evidence="5 6" id="KW-0472">Membrane</keyword>
<evidence type="ECO:0000256" key="4">
    <source>
        <dbReference type="ARBA" id="ARBA00022989"/>
    </source>
</evidence>
<evidence type="ECO:0000256" key="5">
    <source>
        <dbReference type="ARBA" id="ARBA00023136"/>
    </source>
</evidence>
<dbReference type="Pfam" id="PF01810">
    <property type="entry name" value="LysE"/>
    <property type="match status" value="1"/>
</dbReference>
<dbReference type="Proteomes" id="UP000256845">
    <property type="component" value="Unassembled WGS sequence"/>
</dbReference>
<dbReference type="GO" id="GO:0005886">
    <property type="term" value="C:plasma membrane"/>
    <property type="evidence" value="ECO:0007669"/>
    <property type="project" value="UniProtKB-SubCell"/>
</dbReference>
<feature type="transmembrane region" description="Helical" evidence="6">
    <location>
        <begin position="104"/>
        <end position="129"/>
    </location>
</feature>
<organism evidence="7 8">
    <name type="scientific">Aestuariispira insulae</name>
    <dbReference type="NCBI Taxonomy" id="1461337"/>
    <lineage>
        <taxon>Bacteria</taxon>
        <taxon>Pseudomonadati</taxon>
        <taxon>Pseudomonadota</taxon>
        <taxon>Alphaproteobacteria</taxon>
        <taxon>Rhodospirillales</taxon>
        <taxon>Kiloniellaceae</taxon>
        <taxon>Aestuariispira</taxon>
    </lineage>
</organism>
<dbReference type="OrthoDB" id="9812084at2"/>
<comment type="caution">
    <text evidence="7">The sequence shown here is derived from an EMBL/GenBank/DDBJ whole genome shotgun (WGS) entry which is preliminary data.</text>
</comment>
<feature type="transmembrane region" description="Helical" evidence="6">
    <location>
        <begin position="39"/>
        <end position="67"/>
    </location>
</feature>
<feature type="transmembrane region" description="Helical" evidence="6">
    <location>
        <begin position="6"/>
        <end position="27"/>
    </location>
</feature>
<evidence type="ECO:0000313" key="8">
    <source>
        <dbReference type="Proteomes" id="UP000256845"/>
    </source>
</evidence>
<keyword evidence="8" id="KW-1185">Reference proteome</keyword>
<dbReference type="InterPro" id="IPR001123">
    <property type="entry name" value="LeuE-type"/>
</dbReference>
<dbReference type="RefSeq" id="WP_115934578.1">
    <property type="nucleotide sequence ID" value="NZ_QRDW01000001.1"/>
</dbReference>
<evidence type="ECO:0000256" key="1">
    <source>
        <dbReference type="ARBA" id="ARBA00004651"/>
    </source>
</evidence>
<protein>
    <submittedName>
        <fullName evidence="7">Threonine/homoserine/homoserine lactone efflux protein</fullName>
    </submittedName>
</protein>
<evidence type="ECO:0000313" key="7">
    <source>
        <dbReference type="EMBL" id="RED53437.1"/>
    </source>
</evidence>
<dbReference type="GO" id="GO:0015171">
    <property type="term" value="F:amino acid transmembrane transporter activity"/>
    <property type="evidence" value="ECO:0007669"/>
    <property type="project" value="TreeGrafter"/>
</dbReference>
<keyword evidence="2" id="KW-1003">Cell membrane</keyword>
<proteinExistence type="predicted"/>
<reference evidence="7 8" key="1">
    <citation type="submission" date="2018-07" db="EMBL/GenBank/DDBJ databases">
        <title>Genomic Encyclopedia of Type Strains, Phase III (KMG-III): the genomes of soil and plant-associated and newly described type strains.</title>
        <authorList>
            <person name="Whitman W."/>
        </authorList>
    </citation>
    <scope>NUCLEOTIDE SEQUENCE [LARGE SCALE GENOMIC DNA]</scope>
    <source>
        <strain evidence="7 8">CECT 8488</strain>
    </source>
</reference>
<feature type="transmembrane region" description="Helical" evidence="6">
    <location>
        <begin position="141"/>
        <end position="164"/>
    </location>
</feature>
<accession>A0A3D9HVF3</accession>
<dbReference type="PANTHER" id="PTHR30086:SF20">
    <property type="entry name" value="ARGININE EXPORTER PROTEIN ARGO-RELATED"/>
    <property type="match status" value="1"/>
</dbReference>
<evidence type="ECO:0000256" key="2">
    <source>
        <dbReference type="ARBA" id="ARBA00022475"/>
    </source>
</evidence>
<sequence length="198" mass="21095">MSWEWMSGLAGLLLLITLSPGPNNLVLLNVGTSGGMSRAFAAVLGIQVGSLLVLALVWLGVVGGALIAGLDRLMVYGGALLLIIMAFSIFMGGKNGSVKMPAMAFWPLMLFQLANPKSWMLVFAALSVIPKQNDALLEGAVFLTIFVLAPLCAQLIWLAAGAVIREKFDQSQRFDLLFRYLMAGALLLFAGMGMVNGM</sequence>
<name>A0A3D9HVF3_9PROT</name>